<feature type="region of interest" description="Disordered" evidence="1">
    <location>
        <begin position="362"/>
        <end position="385"/>
    </location>
</feature>
<evidence type="ECO:0000313" key="3">
    <source>
        <dbReference type="EMBL" id="CAE0721879.1"/>
    </source>
</evidence>
<dbReference type="InterPro" id="IPR029058">
    <property type="entry name" value="AB_hydrolase_fold"/>
</dbReference>
<dbReference type="Gene3D" id="3.40.50.1820">
    <property type="entry name" value="alpha/beta hydrolase"/>
    <property type="match status" value="1"/>
</dbReference>
<name>A0A7S4ELE7_9STRA</name>
<evidence type="ECO:0000256" key="1">
    <source>
        <dbReference type="SAM" id="MobiDB-lite"/>
    </source>
</evidence>
<dbReference type="EMBL" id="HBIX01020832">
    <property type="protein sequence ID" value="CAE0721879.1"/>
    <property type="molecule type" value="Transcribed_RNA"/>
</dbReference>
<accession>A0A7S4ELE7</accession>
<dbReference type="AlphaFoldDB" id="A0A7S4ELE7"/>
<feature type="transmembrane region" description="Helical" evidence="2">
    <location>
        <begin position="24"/>
        <end position="45"/>
    </location>
</feature>
<dbReference type="SUPFAM" id="SSF53474">
    <property type="entry name" value="alpha/beta-Hydrolases"/>
    <property type="match status" value="1"/>
</dbReference>
<evidence type="ECO:0000256" key="2">
    <source>
        <dbReference type="SAM" id="Phobius"/>
    </source>
</evidence>
<reference evidence="3" key="1">
    <citation type="submission" date="2021-01" db="EMBL/GenBank/DDBJ databases">
        <authorList>
            <person name="Corre E."/>
            <person name="Pelletier E."/>
            <person name="Niang G."/>
            <person name="Scheremetjew M."/>
            <person name="Finn R."/>
            <person name="Kale V."/>
            <person name="Holt S."/>
            <person name="Cochrane G."/>
            <person name="Meng A."/>
            <person name="Brown T."/>
            <person name="Cohen L."/>
        </authorList>
    </citation>
    <scope>NUCLEOTIDE SEQUENCE</scope>
    <source>
        <strain evidence="3">10249 10 AB</strain>
    </source>
</reference>
<keyword evidence="2" id="KW-0472">Membrane</keyword>
<dbReference type="GO" id="GO:0016020">
    <property type="term" value="C:membrane"/>
    <property type="evidence" value="ECO:0007669"/>
    <property type="project" value="TreeGrafter"/>
</dbReference>
<sequence length="385" mass="42368">MSQTEPSMIEGSWSSFLFGTISVFVWRSVQLISGVGIVALAGLYLKQDSLLYFPEIGGMPRNPAHNPRGYRSPADHKFLFEDLRIICEDGISIHAWLILGGNNNNNNVVSNDHTKDHTNNPTDIPTIIYFHANAGNLGLRLPNAVQMLRRLNVNILMVEYRGYGRSDRVAPNESGLRLDGRAALKFAQTHPKIDPTNIFLFGRSLGGAVAFATARYAQDNSNRRGANNIQPLKGVVVENTFTSIPDMVDELMPLVSKFKNLILAIGWHSLDIVPTLTCPVLYLAGSRDEIVPHSQMLKLHQSTTASVLNQLHVIHRGTHNESWAQGGEIYWDAIKSFLAGAISVANNSDNINVNVNNGRIHHPPVGSSYNTVSDMGDDDAGKKEL</sequence>
<keyword evidence="2" id="KW-1133">Transmembrane helix</keyword>
<gene>
    <name evidence="3" type="ORF">PAUS00366_LOCUS14634</name>
</gene>
<organism evidence="3">
    <name type="scientific">Pseudo-nitzschia australis</name>
    <dbReference type="NCBI Taxonomy" id="44445"/>
    <lineage>
        <taxon>Eukaryota</taxon>
        <taxon>Sar</taxon>
        <taxon>Stramenopiles</taxon>
        <taxon>Ochrophyta</taxon>
        <taxon>Bacillariophyta</taxon>
        <taxon>Bacillariophyceae</taxon>
        <taxon>Bacillariophycidae</taxon>
        <taxon>Bacillariales</taxon>
        <taxon>Bacillariaceae</taxon>
        <taxon>Pseudo-nitzschia</taxon>
    </lineage>
</organism>
<proteinExistence type="predicted"/>
<evidence type="ECO:0008006" key="4">
    <source>
        <dbReference type="Google" id="ProtNLM"/>
    </source>
</evidence>
<dbReference type="PANTHER" id="PTHR12277">
    <property type="entry name" value="ALPHA/BETA HYDROLASE DOMAIN-CONTAINING PROTEIN"/>
    <property type="match status" value="1"/>
</dbReference>
<dbReference type="PANTHER" id="PTHR12277:SF81">
    <property type="entry name" value="PROTEIN ABHD13"/>
    <property type="match status" value="1"/>
</dbReference>
<protein>
    <recommendedName>
        <fullName evidence="4">Serine aminopeptidase S33 domain-containing protein</fullName>
    </recommendedName>
</protein>
<dbReference type="GO" id="GO:0008474">
    <property type="term" value="F:palmitoyl-(protein) hydrolase activity"/>
    <property type="evidence" value="ECO:0007669"/>
    <property type="project" value="TreeGrafter"/>
</dbReference>
<keyword evidence="2" id="KW-0812">Transmembrane</keyword>